<reference evidence="4" key="2">
    <citation type="submission" date="2024-06" db="EMBL/GenBank/DDBJ databases">
        <authorList>
            <person name="Campbell A.G."/>
        </authorList>
    </citation>
    <scope>NUCLEOTIDE SEQUENCE</scope>
    <source>
        <strain evidence="4">EM17</strain>
    </source>
</reference>
<dbReference type="Proteomes" id="UP001432995">
    <property type="component" value="Unassembled WGS sequence"/>
</dbReference>
<dbReference type="SUPFAM" id="SSF47598">
    <property type="entry name" value="Ribbon-helix-helix"/>
    <property type="match status" value="1"/>
</dbReference>
<dbReference type="Pfam" id="PF03693">
    <property type="entry name" value="ParD_antitoxin"/>
    <property type="match status" value="1"/>
</dbReference>
<name>A0AAJ1WYU6_9HYPH</name>
<dbReference type="PANTHER" id="PTHR36582:SF2">
    <property type="entry name" value="ANTITOXIN PARD"/>
    <property type="match status" value="1"/>
</dbReference>
<sequence length="81" mass="8760">MAKNTSVSLGDHFAGFIDRQVADGRYGSASEVVRAGLRLLEEHEVRIAALQAALIAGEESGPAEELDSPAFLREMRAKYGR</sequence>
<proteinExistence type="inferred from homology"/>
<dbReference type="EMBL" id="JAUSWL010000013">
    <property type="protein sequence ID" value="MDQ0546265.1"/>
    <property type="molecule type" value="Genomic_DNA"/>
</dbReference>
<dbReference type="CDD" id="cd22231">
    <property type="entry name" value="RHH_NikR_HicB-like"/>
    <property type="match status" value="1"/>
</dbReference>
<dbReference type="GO" id="GO:0006355">
    <property type="term" value="P:regulation of DNA-templated transcription"/>
    <property type="evidence" value="ECO:0007669"/>
    <property type="project" value="InterPro"/>
</dbReference>
<dbReference type="GeneID" id="90834255"/>
<dbReference type="PANTHER" id="PTHR36582">
    <property type="entry name" value="ANTITOXIN PARD"/>
    <property type="match status" value="1"/>
</dbReference>
<accession>A0AAJ1WYU6</accession>
<dbReference type="NCBIfam" id="TIGR02606">
    <property type="entry name" value="antidote_CC2985"/>
    <property type="match status" value="1"/>
</dbReference>
<evidence type="ECO:0000313" key="6">
    <source>
        <dbReference type="Proteomes" id="UP001432995"/>
    </source>
</evidence>
<dbReference type="InterPro" id="IPR022789">
    <property type="entry name" value="ParD"/>
</dbReference>
<keyword evidence="2" id="KW-1277">Toxin-antitoxin system</keyword>
<dbReference type="AlphaFoldDB" id="A0AAJ1WYU6"/>
<comment type="caution">
    <text evidence="3">The sequence shown here is derived from an EMBL/GenBank/DDBJ whole genome shotgun (WGS) entry which is preliminary data.</text>
</comment>
<evidence type="ECO:0000256" key="2">
    <source>
        <dbReference type="ARBA" id="ARBA00022649"/>
    </source>
</evidence>
<evidence type="ECO:0000313" key="3">
    <source>
        <dbReference type="EMBL" id="MDQ0546265.1"/>
    </source>
</evidence>
<organism evidence="3 5">
    <name type="scientific">Methylobacterium brachiatum</name>
    <dbReference type="NCBI Taxonomy" id="269660"/>
    <lineage>
        <taxon>Bacteria</taxon>
        <taxon>Pseudomonadati</taxon>
        <taxon>Pseudomonadota</taxon>
        <taxon>Alphaproteobacteria</taxon>
        <taxon>Hyphomicrobiales</taxon>
        <taxon>Methylobacteriaceae</taxon>
        <taxon>Methylobacterium</taxon>
    </lineage>
</organism>
<gene>
    <name evidence="4" type="ORF">ABS770_15440</name>
    <name evidence="3" type="ORF">QO001_005216</name>
</gene>
<reference evidence="3" key="1">
    <citation type="submission" date="2023-07" db="EMBL/GenBank/DDBJ databases">
        <title>Genomic Encyclopedia of Type Strains, Phase IV (KMG-IV): sequencing the most valuable type-strain genomes for metagenomic binning, comparative biology and taxonomic classification.</title>
        <authorList>
            <person name="Goeker M."/>
        </authorList>
    </citation>
    <scope>NUCLEOTIDE SEQUENCE</scope>
    <source>
        <strain evidence="3">DSM 19569</strain>
    </source>
</reference>
<dbReference type="Gene3D" id="6.10.10.120">
    <property type="entry name" value="Antitoxin ParD1-like"/>
    <property type="match status" value="1"/>
</dbReference>
<dbReference type="Proteomes" id="UP001223420">
    <property type="component" value="Unassembled WGS sequence"/>
</dbReference>
<dbReference type="RefSeq" id="WP_007560412.1">
    <property type="nucleotide sequence ID" value="NZ_CP033231.1"/>
</dbReference>
<protein>
    <submittedName>
        <fullName evidence="3">Antitoxin ParD1/3/4</fullName>
    </submittedName>
    <submittedName>
        <fullName evidence="4">Type II toxin-antitoxin system ParD family antitoxin</fullName>
    </submittedName>
</protein>
<evidence type="ECO:0000313" key="4">
    <source>
        <dbReference type="EMBL" id="MER2289660.1"/>
    </source>
</evidence>
<keyword evidence="6" id="KW-1185">Reference proteome</keyword>
<evidence type="ECO:0000256" key="1">
    <source>
        <dbReference type="ARBA" id="ARBA00008580"/>
    </source>
</evidence>
<dbReference type="EMBL" id="JBELQD010000016">
    <property type="protein sequence ID" value="MER2289660.1"/>
    <property type="molecule type" value="Genomic_DNA"/>
</dbReference>
<dbReference type="InterPro" id="IPR010985">
    <property type="entry name" value="Ribbon_hlx_hlx"/>
</dbReference>
<dbReference type="InterPro" id="IPR038296">
    <property type="entry name" value="ParD_sf"/>
</dbReference>
<evidence type="ECO:0000313" key="5">
    <source>
        <dbReference type="Proteomes" id="UP001223420"/>
    </source>
</evidence>
<comment type="similarity">
    <text evidence="1">Belongs to the ParD antitoxin family.</text>
</comment>